<name>A0AAE0LEP0_9CHLO</name>
<sequence length="112" mass="12744">MCDLLKLHNHIAVSLRKSLNKYNMVAVMNPAEALPPSVDEEVSAADVKKMITNTRAPSKIEEAAEKERLKQEKKAQKKLDKEKKKTAAEEAKNPLPSKMSNKERKKLEKEFE</sequence>
<dbReference type="AlphaFoldDB" id="A0AAE0LEP0"/>
<feature type="compositionally biased region" description="Basic and acidic residues" evidence="1">
    <location>
        <begin position="58"/>
        <end position="92"/>
    </location>
</feature>
<evidence type="ECO:0000313" key="2">
    <source>
        <dbReference type="EMBL" id="KAK3282004.1"/>
    </source>
</evidence>
<keyword evidence="3" id="KW-1185">Reference proteome</keyword>
<dbReference type="Proteomes" id="UP001190700">
    <property type="component" value="Unassembled WGS sequence"/>
</dbReference>
<reference evidence="2 3" key="1">
    <citation type="journal article" date="2015" name="Genome Biol. Evol.">
        <title>Comparative Genomics of a Bacterivorous Green Alga Reveals Evolutionary Causalities and Consequences of Phago-Mixotrophic Mode of Nutrition.</title>
        <authorList>
            <person name="Burns J.A."/>
            <person name="Paasch A."/>
            <person name="Narechania A."/>
            <person name="Kim E."/>
        </authorList>
    </citation>
    <scope>NUCLEOTIDE SEQUENCE [LARGE SCALE GENOMIC DNA]</scope>
    <source>
        <strain evidence="2 3">PLY_AMNH</strain>
    </source>
</reference>
<dbReference type="EMBL" id="LGRX02003591">
    <property type="protein sequence ID" value="KAK3282004.1"/>
    <property type="molecule type" value="Genomic_DNA"/>
</dbReference>
<proteinExistence type="predicted"/>
<comment type="caution">
    <text evidence="2">The sequence shown here is derived from an EMBL/GenBank/DDBJ whole genome shotgun (WGS) entry which is preliminary data.</text>
</comment>
<evidence type="ECO:0000313" key="3">
    <source>
        <dbReference type="Proteomes" id="UP001190700"/>
    </source>
</evidence>
<gene>
    <name evidence="2" type="ORF">CYMTET_10236</name>
</gene>
<organism evidence="2 3">
    <name type="scientific">Cymbomonas tetramitiformis</name>
    <dbReference type="NCBI Taxonomy" id="36881"/>
    <lineage>
        <taxon>Eukaryota</taxon>
        <taxon>Viridiplantae</taxon>
        <taxon>Chlorophyta</taxon>
        <taxon>Pyramimonadophyceae</taxon>
        <taxon>Pyramimonadales</taxon>
        <taxon>Pyramimonadaceae</taxon>
        <taxon>Cymbomonas</taxon>
    </lineage>
</organism>
<evidence type="ECO:0000256" key="1">
    <source>
        <dbReference type="SAM" id="MobiDB-lite"/>
    </source>
</evidence>
<feature type="compositionally biased region" description="Basic and acidic residues" evidence="1">
    <location>
        <begin position="100"/>
        <end position="112"/>
    </location>
</feature>
<feature type="region of interest" description="Disordered" evidence="1">
    <location>
        <begin position="52"/>
        <end position="112"/>
    </location>
</feature>
<protein>
    <submittedName>
        <fullName evidence="2">Uncharacterized protein</fullName>
    </submittedName>
</protein>
<accession>A0AAE0LEP0</accession>